<evidence type="ECO:0000313" key="1">
    <source>
        <dbReference type="EMBL" id="AZN38279.1"/>
    </source>
</evidence>
<proteinExistence type="predicted"/>
<dbReference type="OrthoDB" id="2484440at2"/>
<dbReference type="KEGG" id="palb:EJC50_00255"/>
<gene>
    <name evidence="1" type="ORF">EJC50_00255</name>
</gene>
<protein>
    <submittedName>
        <fullName evidence="1">Uncharacterized protein</fullName>
    </submittedName>
</protein>
<name>A0A3Q8X1K2_9BACL</name>
<dbReference type="RefSeq" id="WP_126011271.1">
    <property type="nucleotide sequence ID" value="NZ_CP034437.1"/>
</dbReference>
<reference evidence="2" key="1">
    <citation type="submission" date="2018-12" db="EMBL/GenBank/DDBJ databases">
        <title>Genome sequence of Peanibacillus sp.</title>
        <authorList>
            <person name="Subramani G."/>
            <person name="Srinivasan S."/>
            <person name="Kim M.K."/>
        </authorList>
    </citation>
    <scope>NUCLEOTIDE SEQUENCE [LARGE SCALE GENOMIC DNA]</scope>
    <source>
        <strain evidence="2">18JY67-1</strain>
    </source>
</reference>
<keyword evidence="2" id="KW-1185">Reference proteome</keyword>
<evidence type="ECO:0000313" key="2">
    <source>
        <dbReference type="Proteomes" id="UP000272528"/>
    </source>
</evidence>
<dbReference type="EMBL" id="CP034437">
    <property type="protein sequence ID" value="AZN38279.1"/>
    <property type="molecule type" value="Genomic_DNA"/>
</dbReference>
<dbReference type="Proteomes" id="UP000272528">
    <property type="component" value="Chromosome"/>
</dbReference>
<sequence length="824" mass="92924">MWMKSRKRTLLLGACLFTAILIAGLLLANGERFTAHAPAKQTSLESEPAASKEIETSDTSAISEAPAVAQTTPVVHAFRTDSATEQVLWQDGKRVVFAQNGQLIYSSAAESAAEQTLYTWKTPLSSQAWLNGEYLLIGTQLIGGEGSGERGSWFVIRISDNPIVLVDQKSFFGPDDILSIGMAEKPRLFFVQWRNAEAVDEYVLDPSYKGWERVEGGGIDLASGARSRTAAVPYQLAEPKVIQLGDESTVYAFSEESGTIVYYTKPYFMVRRYDGYDLTDAKLMPFLDGRTTQVIGLLKDGSGKEWMSFLNYDPRLLQLDGRIWSEEWQALNEWTFTHASADQLEVLQYEEGNGASAHPPSYRQFKTDGAKLVSAQQSLLTYEAAGKKQLIEWRDLINTAGAPKDRVWASPLQDSIDFEVKQEPRPPWDAELTSHKIVAHKLEERNANAPVPDDLLEALDEVNRDGDYGASKTFRKFGSDWYVLVDRQFYAYQDGQMNLLGEMPITLTVEIGEAAGAVGASDYIRLDDGWLVADTEASRVVKLNDRLQVVAELEVSHPYRLELRGSKLQVTSYAQTMVTDTSLKQSRVVSQSFQAAAKKELEEHEFWPEEWFRDSKSGLTWYYLNGFLYQYKEQSKRYRSFYLGVNENARAHVHIISYKGEVNVLLDHRLERFDRQGRWIGSLPIPRGNPDGIYDTTPQGESSLVMDEASGSLYLVQGYRIMRIDLNEHTAEMVFRQDYSDISKLSLYKGVLYLVLHSNQQDFYSRLQEGDTAMTNMNTEIVAIDLAQHDVKRYSVEGYYDAVRVGSGAESALHMDLIQYQANN</sequence>
<organism evidence="1 2">
    <name type="scientific">Paenibacillus albus</name>
    <dbReference type="NCBI Taxonomy" id="2495582"/>
    <lineage>
        <taxon>Bacteria</taxon>
        <taxon>Bacillati</taxon>
        <taxon>Bacillota</taxon>
        <taxon>Bacilli</taxon>
        <taxon>Bacillales</taxon>
        <taxon>Paenibacillaceae</taxon>
        <taxon>Paenibacillus</taxon>
    </lineage>
</organism>
<accession>A0A3Q8X1K2</accession>
<dbReference type="AlphaFoldDB" id="A0A3Q8X1K2"/>